<evidence type="ECO:0000259" key="4">
    <source>
        <dbReference type="Pfam" id="PF11873"/>
    </source>
</evidence>
<reference evidence="5 6" key="1">
    <citation type="submission" date="2018-12" db="EMBL/GenBank/DDBJ databases">
        <title>Complete genome of Litorilituus sediminis.</title>
        <authorList>
            <person name="Liu A."/>
            <person name="Rong J."/>
        </authorList>
    </citation>
    <scope>NUCLEOTIDE SEQUENCE [LARGE SCALE GENOMIC DNA]</scope>
    <source>
        <strain evidence="5 6">JCM 17549</strain>
    </source>
</reference>
<sequence length="395" mass="45279">MAAKLTKLFTMFCKVTCLLLTLTALQSCTSYDQKQLSKAITSNDPEKAIKQYAKNKSRQYQQSPESVIHDINQLNKRFKELKNIIESIWGKDNSQLPSKKKYVKYTNKYQSKALVDFEQGHIIVETIATKEPIEKLQKAIVTTLLTSENPANTDIFSDKSPTLQGKPYLLGQVVDQDNKAIEYQWRANRFAQYLITKQLKQKRANGKTIRYVEIAMVNKHQQLRKNKYANYVLASANRYQIKPELIFAVIETESSFNPFAVSSSNAYGLMQIMPQTAGKDVYQRILKKPGVPSKQTLFKAEQNIEIGTAYLHILEQQYLKTINRAQSKHYAMISAYNGGAGNVFKTFDSNRGIAAKKINKLTSMQVFNTLTKRHPRAETRRYLSKVSKAEKRYQQ</sequence>
<dbReference type="InterPro" id="IPR000189">
    <property type="entry name" value="Transglyc_AS"/>
</dbReference>
<dbReference type="PROSITE" id="PS00922">
    <property type="entry name" value="TRANSGLYCOSYLASE"/>
    <property type="match status" value="1"/>
</dbReference>
<feature type="domain" description="Transglycosylase SLT" evidence="3">
    <location>
        <begin position="231"/>
        <end position="357"/>
    </location>
</feature>
<dbReference type="SUPFAM" id="SSF53955">
    <property type="entry name" value="Lysozyme-like"/>
    <property type="match status" value="1"/>
</dbReference>
<dbReference type="GO" id="GO:0016020">
    <property type="term" value="C:membrane"/>
    <property type="evidence" value="ECO:0007669"/>
    <property type="project" value="InterPro"/>
</dbReference>
<dbReference type="KEGG" id="lsd:EMK97_00625"/>
<dbReference type="Pfam" id="PF11873">
    <property type="entry name" value="Mltc_N"/>
    <property type="match status" value="1"/>
</dbReference>
<evidence type="ECO:0000256" key="2">
    <source>
        <dbReference type="SAM" id="SignalP"/>
    </source>
</evidence>
<dbReference type="EMBL" id="CP034759">
    <property type="protein sequence ID" value="QBG34349.1"/>
    <property type="molecule type" value="Genomic_DNA"/>
</dbReference>
<proteinExistence type="inferred from homology"/>
<protein>
    <submittedName>
        <fullName evidence="5">DUF3393 domain-containing protein</fullName>
    </submittedName>
</protein>
<keyword evidence="6" id="KW-1185">Reference proteome</keyword>
<keyword evidence="2" id="KW-0732">Signal</keyword>
<dbReference type="GO" id="GO:0008933">
    <property type="term" value="F:peptidoglycan lytic transglycosylase activity"/>
    <property type="evidence" value="ECO:0007669"/>
    <property type="project" value="InterPro"/>
</dbReference>
<dbReference type="InterPro" id="IPR024570">
    <property type="entry name" value="Murein_transglycosylaseC_N"/>
</dbReference>
<dbReference type="Gene3D" id="1.10.530.10">
    <property type="match status" value="1"/>
</dbReference>
<feature type="domain" description="Murein transglycosylase-C N-terminal" evidence="4">
    <location>
        <begin position="69"/>
        <end position="227"/>
    </location>
</feature>
<dbReference type="PROSITE" id="PS51257">
    <property type="entry name" value="PROKAR_LIPOPROTEIN"/>
    <property type="match status" value="1"/>
</dbReference>
<dbReference type="OrthoDB" id="5620293at2"/>
<evidence type="ECO:0000313" key="5">
    <source>
        <dbReference type="EMBL" id="QBG34349.1"/>
    </source>
</evidence>
<comment type="similarity">
    <text evidence="1">Belongs to the transglycosylase Slt family.</text>
</comment>
<dbReference type="RefSeq" id="WP_130598471.1">
    <property type="nucleotide sequence ID" value="NZ_CP034759.1"/>
</dbReference>
<evidence type="ECO:0000256" key="1">
    <source>
        <dbReference type="ARBA" id="ARBA00007734"/>
    </source>
</evidence>
<evidence type="ECO:0000313" key="6">
    <source>
        <dbReference type="Proteomes" id="UP000290244"/>
    </source>
</evidence>
<dbReference type="GO" id="GO:0000270">
    <property type="term" value="P:peptidoglycan metabolic process"/>
    <property type="evidence" value="ECO:0007669"/>
    <property type="project" value="InterPro"/>
</dbReference>
<evidence type="ECO:0000259" key="3">
    <source>
        <dbReference type="Pfam" id="PF01464"/>
    </source>
</evidence>
<dbReference type="CDD" id="cd16893">
    <property type="entry name" value="LT_MltC_MltE"/>
    <property type="match status" value="1"/>
</dbReference>
<dbReference type="Pfam" id="PF01464">
    <property type="entry name" value="SLT"/>
    <property type="match status" value="1"/>
</dbReference>
<organism evidence="5 6">
    <name type="scientific">Litorilituus sediminis</name>
    <dbReference type="NCBI Taxonomy" id="718192"/>
    <lineage>
        <taxon>Bacteria</taxon>
        <taxon>Pseudomonadati</taxon>
        <taxon>Pseudomonadota</taxon>
        <taxon>Gammaproteobacteria</taxon>
        <taxon>Alteromonadales</taxon>
        <taxon>Colwelliaceae</taxon>
        <taxon>Litorilituus</taxon>
    </lineage>
</organism>
<feature type="chain" id="PRO_5020756263" evidence="2">
    <location>
        <begin position="27"/>
        <end position="395"/>
    </location>
</feature>
<dbReference type="InterPro" id="IPR008258">
    <property type="entry name" value="Transglycosylase_SLT_dom_1"/>
</dbReference>
<dbReference type="AlphaFoldDB" id="A0A4P6P344"/>
<feature type="signal peptide" evidence="2">
    <location>
        <begin position="1"/>
        <end position="26"/>
    </location>
</feature>
<name>A0A4P6P344_9GAMM</name>
<dbReference type="PANTHER" id="PTHR37423:SF2">
    <property type="entry name" value="MEMBRANE-BOUND LYTIC MUREIN TRANSGLYCOSYLASE C"/>
    <property type="match status" value="1"/>
</dbReference>
<dbReference type="Proteomes" id="UP000290244">
    <property type="component" value="Chromosome"/>
</dbReference>
<dbReference type="InterPro" id="IPR023346">
    <property type="entry name" value="Lysozyme-like_dom_sf"/>
</dbReference>
<gene>
    <name evidence="5" type="ORF">EMK97_00625</name>
</gene>
<dbReference type="PANTHER" id="PTHR37423">
    <property type="entry name" value="SOLUBLE LYTIC MUREIN TRANSGLYCOSYLASE-RELATED"/>
    <property type="match status" value="1"/>
</dbReference>
<accession>A0A4P6P344</accession>